<comment type="caution">
    <text evidence="2">The sequence shown here is derived from an EMBL/GenBank/DDBJ whole genome shotgun (WGS) entry which is preliminary data.</text>
</comment>
<dbReference type="EMBL" id="JAPVER010000020">
    <property type="protein sequence ID" value="MCZ3366593.1"/>
    <property type="molecule type" value="Genomic_DNA"/>
</dbReference>
<evidence type="ECO:0000313" key="2">
    <source>
        <dbReference type="EMBL" id="MCZ3366593.1"/>
    </source>
</evidence>
<dbReference type="RefSeq" id="WP_048080986.1">
    <property type="nucleotide sequence ID" value="NZ_JAPVER010000020.1"/>
</dbReference>
<keyword evidence="4" id="KW-1185">Reference proteome</keyword>
<evidence type="ECO:0000256" key="1">
    <source>
        <dbReference type="SAM" id="Phobius"/>
    </source>
</evidence>
<keyword evidence="1" id="KW-1133">Transmembrane helix</keyword>
<feature type="transmembrane region" description="Helical" evidence="1">
    <location>
        <begin position="68"/>
        <end position="89"/>
    </location>
</feature>
<feature type="transmembrane region" description="Helical" evidence="1">
    <location>
        <begin position="5"/>
        <end position="26"/>
    </location>
</feature>
<reference evidence="2" key="1">
    <citation type="submission" date="2022-12" db="EMBL/GenBank/DDBJ databases">
        <title>Reclassification of two methanogenic archaea species isolated from the Kolyma lowland permafrost.</title>
        <authorList>
            <person name="Trubitsyn V.E."/>
            <person name="Rivkina E.M."/>
            <person name="Shcherbakova V.A."/>
        </authorList>
    </citation>
    <scope>NUCLEOTIDE SEQUENCE</scope>
    <source>
        <strain evidence="2">M2</strain>
        <strain evidence="3">MK4</strain>
    </source>
</reference>
<protein>
    <submittedName>
        <fullName evidence="2">Uncharacterized protein</fullName>
    </submittedName>
</protein>
<dbReference type="Proteomes" id="UP001074446">
    <property type="component" value="Unassembled WGS sequence"/>
</dbReference>
<name>A0A9E4ZZV5_9EURY</name>
<feature type="transmembrane region" description="Helical" evidence="1">
    <location>
        <begin position="32"/>
        <end position="56"/>
    </location>
</feature>
<evidence type="ECO:0000313" key="3">
    <source>
        <dbReference type="EMBL" id="MCZ3374263.1"/>
    </source>
</evidence>
<sequence length="256" mass="29164">MENKVIMSIGGASLVFILLLILSFLFSSEKTLGVYILIFLLTAVFFLFLWMILIILRSSVITNFIGKITQAIFGAVFVCILILTTLLGMQWISGVFASIYILLGSIIVAIIGLYLNYKIGLEKEQRQIKRIVIALKLTVEDNKKSAESILTDIKENSPVNLKVLKMEVWNTFASNIITADFDPVMLEELISIRALTSELNEELSERNMLINQESSFDTHNHHFQQLCRLDDKLKEKLEAFIQYSSEYLKKVDKTIL</sequence>
<gene>
    <name evidence="3" type="ORF">O3H35_16560</name>
    <name evidence="2" type="ORF">O3H54_11950</name>
</gene>
<organism evidence="2 4">
    <name type="scientific">Methanobacterium veterum</name>
    <dbReference type="NCBI Taxonomy" id="408577"/>
    <lineage>
        <taxon>Archaea</taxon>
        <taxon>Methanobacteriati</taxon>
        <taxon>Methanobacteriota</taxon>
        <taxon>Methanomada group</taxon>
        <taxon>Methanobacteria</taxon>
        <taxon>Methanobacteriales</taxon>
        <taxon>Methanobacteriaceae</taxon>
        <taxon>Methanobacterium</taxon>
    </lineage>
</organism>
<proteinExistence type="predicted"/>
<dbReference type="EMBL" id="JAPVES010000030">
    <property type="protein sequence ID" value="MCZ3374263.1"/>
    <property type="molecule type" value="Genomic_DNA"/>
</dbReference>
<feature type="transmembrane region" description="Helical" evidence="1">
    <location>
        <begin position="95"/>
        <end position="117"/>
    </location>
</feature>
<keyword evidence="1" id="KW-0472">Membrane</keyword>
<dbReference type="AlphaFoldDB" id="A0A9E4ZZV5"/>
<evidence type="ECO:0000313" key="4">
    <source>
        <dbReference type="Proteomes" id="UP001068021"/>
    </source>
</evidence>
<accession>A0A9E4ZZV5</accession>
<dbReference type="Proteomes" id="UP001068021">
    <property type="component" value="Unassembled WGS sequence"/>
</dbReference>
<keyword evidence="1" id="KW-0812">Transmembrane</keyword>